<feature type="region of interest" description="Disordered" evidence="6">
    <location>
        <begin position="82"/>
        <end position="130"/>
    </location>
</feature>
<dbReference type="PANTHER" id="PTHR31845">
    <property type="entry name" value="FINGER DOMAIN PROTEIN, PUTATIVE-RELATED"/>
    <property type="match status" value="1"/>
</dbReference>
<keyword evidence="9" id="KW-1185">Reference proteome</keyword>
<dbReference type="GO" id="GO:0000976">
    <property type="term" value="F:transcription cis-regulatory region binding"/>
    <property type="evidence" value="ECO:0007669"/>
    <property type="project" value="TreeGrafter"/>
</dbReference>
<evidence type="ECO:0000256" key="1">
    <source>
        <dbReference type="ARBA" id="ARBA00004123"/>
    </source>
</evidence>
<gene>
    <name evidence="8" type="ORF">BP6252_10725</name>
</gene>
<feature type="compositionally biased region" description="Polar residues" evidence="6">
    <location>
        <begin position="88"/>
        <end position="102"/>
    </location>
</feature>
<dbReference type="SUPFAM" id="SSF57701">
    <property type="entry name" value="Zn2/Cys6 DNA-binding domain"/>
    <property type="match status" value="1"/>
</dbReference>
<dbReference type="PROSITE" id="PS00463">
    <property type="entry name" value="ZN2_CY6_FUNGAL_1"/>
    <property type="match status" value="1"/>
</dbReference>
<keyword evidence="4" id="KW-0804">Transcription</keyword>
<dbReference type="EMBL" id="PDLM01000012">
    <property type="protein sequence ID" value="RDW65074.1"/>
    <property type="molecule type" value="Genomic_DNA"/>
</dbReference>
<dbReference type="Gene3D" id="4.10.240.10">
    <property type="entry name" value="Zn(2)-C6 fungal-type DNA-binding domain"/>
    <property type="match status" value="1"/>
</dbReference>
<comment type="subcellular location">
    <subcellularLocation>
        <location evidence="1">Nucleus</location>
    </subcellularLocation>
</comment>
<accession>A0A3D8QU85</accession>
<reference evidence="8 9" key="1">
    <citation type="journal article" date="2018" name="IMA Fungus">
        <title>IMA Genome-F 9: Draft genome sequence of Annulohypoxylon stygium, Aspergillus mulundensis, Berkeleyomyces basicola (syn. Thielaviopsis basicola), Ceratocystis smalleyi, two Cercospora beticola strains, Coleophoma cylindrospora, Fusarium fracticaudum, Phialophora cf. hyalina, and Morchella septimelata.</title>
        <authorList>
            <person name="Wingfield B.D."/>
            <person name="Bills G.F."/>
            <person name="Dong Y."/>
            <person name="Huang W."/>
            <person name="Nel W.J."/>
            <person name="Swalarsk-Parry B.S."/>
            <person name="Vaghefi N."/>
            <person name="Wilken P.M."/>
            <person name="An Z."/>
            <person name="de Beer Z.W."/>
            <person name="De Vos L."/>
            <person name="Chen L."/>
            <person name="Duong T.A."/>
            <person name="Gao Y."/>
            <person name="Hammerbacher A."/>
            <person name="Kikkert J.R."/>
            <person name="Li Y."/>
            <person name="Li H."/>
            <person name="Li K."/>
            <person name="Li Q."/>
            <person name="Liu X."/>
            <person name="Ma X."/>
            <person name="Naidoo K."/>
            <person name="Pethybridge S.J."/>
            <person name="Sun J."/>
            <person name="Steenkamp E.T."/>
            <person name="van der Nest M.A."/>
            <person name="van Wyk S."/>
            <person name="Wingfield M.J."/>
            <person name="Xiong C."/>
            <person name="Yue Q."/>
            <person name="Zhang X."/>
        </authorList>
    </citation>
    <scope>NUCLEOTIDE SEQUENCE [LARGE SCALE GENOMIC DNA]</scope>
    <source>
        <strain evidence="8 9">BP6252</strain>
    </source>
</reference>
<dbReference type="AlphaFoldDB" id="A0A3D8QU85"/>
<dbReference type="InterPro" id="IPR036864">
    <property type="entry name" value="Zn2-C6_fun-type_DNA-bd_sf"/>
</dbReference>
<dbReference type="Proteomes" id="UP000256645">
    <property type="component" value="Unassembled WGS sequence"/>
</dbReference>
<evidence type="ECO:0000256" key="3">
    <source>
        <dbReference type="ARBA" id="ARBA00023125"/>
    </source>
</evidence>
<dbReference type="InterPro" id="IPR001138">
    <property type="entry name" value="Zn2Cys6_DnaBD"/>
</dbReference>
<dbReference type="STRING" id="1849047.A0A3D8QU85"/>
<name>A0A3D8QU85_9HELO</name>
<keyword evidence="3" id="KW-0238">DNA-binding</keyword>
<organism evidence="8 9">
    <name type="scientific">Coleophoma cylindrospora</name>
    <dbReference type="NCBI Taxonomy" id="1849047"/>
    <lineage>
        <taxon>Eukaryota</taxon>
        <taxon>Fungi</taxon>
        <taxon>Dikarya</taxon>
        <taxon>Ascomycota</taxon>
        <taxon>Pezizomycotina</taxon>
        <taxon>Leotiomycetes</taxon>
        <taxon>Helotiales</taxon>
        <taxon>Dermateaceae</taxon>
        <taxon>Coleophoma</taxon>
    </lineage>
</organism>
<feature type="compositionally biased region" description="Polar residues" evidence="6">
    <location>
        <begin position="111"/>
        <end position="127"/>
    </location>
</feature>
<sequence length="577" mass="65060">MDQQTSTSPGTAAPYGYACMDCARSKLKCIIGRAGGCERCRRLKKECRPSEATRRRRVRKPAAPKTTRLEEKLDSLVSLIKAGGMPNAPTNGQSDGGPSSRNGDLYRSPMLTPTDSPMASQQRSPSSGIDDAAVEISPVDAEEYLANFRTLNLKYFPFCYISPAAGAQQLRQERPFLWLCIMAVSSKSKPQQQLLTSKIRQTVAQEIVVNSEKNIDLLLGLLVFIGWAHCQLQSKPFLTVFTQLAMSVVFELGLNNPVPKDPQIMPYMKEKCRKPLSPRTIEERRAVLGCFLVSSIISSFLQKIDALRWTRHMDECLEMLEERKECLNDEILVEQVRLQLMVETMRPGILPHSALERTGHTGSQPSLYLHPLYSKLYEMKTNLLARHHTHEVVFLHLYSVELELVLPLTSLHTNQLMLQERENISAGIESIRSWFEVFFSIAPAAYGGLPFSILSQLYRCITVLHRLTTLDNPSWDRKDIWNEVDPLLILERAASNVEQAAHFAGLENNDNPKRDAFSQSAQMFRSLRPVWEAKLREGSLSSVSVAPNLNDSFAPDDFAFEFLDNDLLMELLISPNC</sequence>
<dbReference type="GO" id="GO:0008270">
    <property type="term" value="F:zinc ion binding"/>
    <property type="evidence" value="ECO:0007669"/>
    <property type="project" value="InterPro"/>
</dbReference>
<evidence type="ECO:0000256" key="2">
    <source>
        <dbReference type="ARBA" id="ARBA00023015"/>
    </source>
</evidence>
<evidence type="ECO:0000256" key="5">
    <source>
        <dbReference type="ARBA" id="ARBA00023242"/>
    </source>
</evidence>
<evidence type="ECO:0000313" key="9">
    <source>
        <dbReference type="Proteomes" id="UP000256645"/>
    </source>
</evidence>
<evidence type="ECO:0000256" key="6">
    <source>
        <dbReference type="SAM" id="MobiDB-lite"/>
    </source>
</evidence>
<dbReference type="OrthoDB" id="1600564at2759"/>
<evidence type="ECO:0000259" key="7">
    <source>
        <dbReference type="PROSITE" id="PS00463"/>
    </source>
</evidence>
<evidence type="ECO:0000313" key="8">
    <source>
        <dbReference type="EMBL" id="RDW65074.1"/>
    </source>
</evidence>
<feature type="domain" description="Zn(2)-C6 fungal-type" evidence="7">
    <location>
        <begin position="18"/>
        <end position="47"/>
    </location>
</feature>
<keyword evidence="2" id="KW-0805">Transcription regulation</keyword>
<feature type="region of interest" description="Disordered" evidence="6">
    <location>
        <begin position="46"/>
        <end position="70"/>
    </location>
</feature>
<protein>
    <recommendedName>
        <fullName evidence="7">Zn(2)-C6 fungal-type domain-containing protein</fullName>
    </recommendedName>
</protein>
<dbReference type="InterPro" id="IPR051089">
    <property type="entry name" value="prtT"/>
</dbReference>
<evidence type="ECO:0000256" key="4">
    <source>
        <dbReference type="ARBA" id="ARBA00023163"/>
    </source>
</evidence>
<dbReference type="PANTHER" id="PTHR31845:SF32">
    <property type="entry name" value="MISCELLANEOUS ZN(II)2CYS6 TRANSCRIPTION FACTOR (EUROFUNG)-RELATED"/>
    <property type="match status" value="1"/>
</dbReference>
<comment type="caution">
    <text evidence="8">The sequence shown here is derived from an EMBL/GenBank/DDBJ whole genome shotgun (WGS) entry which is preliminary data.</text>
</comment>
<dbReference type="GO" id="GO:0000981">
    <property type="term" value="F:DNA-binding transcription factor activity, RNA polymerase II-specific"/>
    <property type="evidence" value="ECO:0007669"/>
    <property type="project" value="InterPro"/>
</dbReference>
<proteinExistence type="predicted"/>
<dbReference type="GO" id="GO:0005634">
    <property type="term" value="C:nucleus"/>
    <property type="evidence" value="ECO:0007669"/>
    <property type="project" value="UniProtKB-SubCell"/>
</dbReference>
<keyword evidence="5" id="KW-0539">Nucleus</keyword>